<reference evidence="3 4" key="1">
    <citation type="journal article" date="2021" name="bioRxiv">
        <title>Chromosome-scale and haplotype-resolved genome assembly of a tetraploid potato cultivar.</title>
        <authorList>
            <person name="Sun H."/>
            <person name="Jiao W.-B."/>
            <person name="Krause K."/>
            <person name="Campoy J.A."/>
            <person name="Goel M."/>
            <person name="Folz-Donahue K."/>
            <person name="Kukat C."/>
            <person name="Huettel B."/>
            <person name="Schneeberger K."/>
        </authorList>
    </citation>
    <scope>NUCLEOTIDE SEQUENCE [LARGE SCALE GENOMIC DNA]</scope>
    <source>
        <strain evidence="3">SolTubOtavaFocal</strain>
        <tissue evidence="3">Leaves</tissue>
    </source>
</reference>
<protein>
    <recommendedName>
        <fullName evidence="2">Putative plant transposon protein domain-containing protein</fullName>
    </recommendedName>
</protein>
<feature type="domain" description="Putative plant transposon protein" evidence="2">
    <location>
        <begin position="49"/>
        <end position="223"/>
    </location>
</feature>
<sequence length="300" mass="33514">MNKNVAKYLTLVKDKYLGTKKVLRGRTFHPNIRTMGLVLGVLELLRFQGWAELFLDTRLPVHEKEVREFYINLNVLEGSVATSSVNGVDLVFDSVRLNEIFHIPSVGLSKYVWTKDVKCMLTSNFSQERITTRSRKVLKGEMSPVHKLLFEFVHKGVLPRGERRHEASLRDMGIAHALENKDPIDCLSLVTKHMARVTDPKPGAHQLAFGNLLTTMFTTFDVPLGEGRALVSCDMITRSTLATYRLYDEGNQAPASPPRVPGTVATLLNDLHAAKEQNETLCAELEASRNALAMSQGKVA</sequence>
<keyword evidence="1" id="KW-0175">Coiled coil</keyword>
<organism evidence="3 4">
    <name type="scientific">Solanum tuberosum</name>
    <name type="common">Potato</name>
    <dbReference type="NCBI Taxonomy" id="4113"/>
    <lineage>
        <taxon>Eukaryota</taxon>
        <taxon>Viridiplantae</taxon>
        <taxon>Streptophyta</taxon>
        <taxon>Embryophyta</taxon>
        <taxon>Tracheophyta</taxon>
        <taxon>Spermatophyta</taxon>
        <taxon>Magnoliopsida</taxon>
        <taxon>eudicotyledons</taxon>
        <taxon>Gunneridae</taxon>
        <taxon>Pentapetalae</taxon>
        <taxon>asterids</taxon>
        <taxon>lamiids</taxon>
        <taxon>Solanales</taxon>
        <taxon>Solanaceae</taxon>
        <taxon>Solanoideae</taxon>
        <taxon>Solaneae</taxon>
        <taxon>Solanum</taxon>
    </lineage>
</organism>
<name>A0ABQ7WE09_SOLTU</name>
<evidence type="ECO:0000256" key="1">
    <source>
        <dbReference type="SAM" id="Coils"/>
    </source>
</evidence>
<comment type="caution">
    <text evidence="3">The sequence shown here is derived from an EMBL/GenBank/DDBJ whole genome shotgun (WGS) entry which is preliminary data.</text>
</comment>
<accession>A0ABQ7WE09</accession>
<dbReference type="InterPro" id="IPR046796">
    <property type="entry name" value="Transposase_32_dom"/>
</dbReference>
<dbReference type="Proteomes" id="UP000826656">
    <property type="component" value="Unassembled WGS sequence"/>
</dbReference>
<proteinExistence type="predicted"/>
<evidence type="ECO:0000259" key="2">
    <source>
        <dbReference type="Pfam" id="PF20167"/>
    </source>
</evidence>
<evidence type="ECO:0000313" key="4">
    <source>
        <dbReference type="Proteomes" id="UP000826656"/>
    </source>
</evidence>
<dbReference type="EMBL" id="JAIVGD010000002">
    <property type="protein sequence ID" value="KAH0778961.1"/>
    <property type="molecule type" value="Genomic_DNA"/>
</dbReference>
<dbReference type="Pfam" id="PF20167">
    <property type="entry name" value="Transposase_32"/>
    <property type="match status" value="1"/>
</dbReference>
<feature type="coiled-coil region" evidence="1">
    <location>
        <begin position="264"/>
        <end position="291"/>
    </location>
</feature>
<evidence type="ECO:0000313" key="3">
    <source>
        <dbReference type="EMBL" id="KAH0778961.1"/>
    </source>
</evidence>
<keyword evidence="4" id="KW-1185">Reference proteome</keyword>
<gene>
    <name evidence="3" type="ORF">KY290_005388</name>
</gene>